<keyword evidence="4" id="KW-1185">Reference proteome</keyword>
<dbReference type="OrthoDB" id="676979at2759"/>
<dbReference type="Pfam" id="PF00560">
    <property type="entry name" value="LRR_1"/>
    <property type="match status" value="1"/>
</dbReference>
<evidence type="ECO:0000313" key="4">
    <source>
        <dbReference type="Proteomes" id="UP000664859"/>
    </source>
</evidence>
<comment type="caution">
    <text evidence="3">The sequence shown here is derived from an EMBL/GenBank/DDBJ whole genome shotgun (WGS) entry which is preliminary data.</text>
</comment>
<dbReference type="PROSITE" id="PS51450">
    <property type="entry name" value="LRR"/>
    <property type="match status" value="1"/>
</dbReference>
<accession>A0A836CC45</accession>
<dbReference type="PANTHER" id="PTHR15454:SF56">
    <property type="entry name" value="PROTEIN PHOSPHATASE 1 REGULATORY SUBUNIT 7-RELATED"/>
    <property type="match status" value="1"/>
</dbReference>
<dbReference type="SUPFAM" id="SSF52075">
    <property type="entry name" value="Outer arm dynein light chain 1"/>
    <property type="match status" value="1"/>
</dbReference>
<proteinExistence type="predicted"/>
<dbReference type="Gene3D" id="3.80.10.10">
    <property type="entry name" value="Ribonuclease Inhibitor"/>
    <property type="match status" value="2"/>
</dbReference>
<dbReference type="Proteomes" id="UP000664859">
    <property type="component" value="Unassembled WGS sequence"/>
</dbReference>
<dbReference type="InterPro" id="IPR003591">
    <property type="entry name" value="Leu-rich_rpt_typical-subtyp"/>
</dbReference>
<keyword evidence="2" id="KW-0677">Repeat</keyword>
<dbReference type="PRINTS" id="PR00019">
    <property type="entry name" value="LEURICHRPT"/>
</dbReference>
<protein>
    <submittedName>
        <fullName evidence="3">Uncharacterized protein</fullName>
    </submittedName>
</protein>
<evidence type="ECO:0000313" key="3">
    <source>
        <dbReference type="EMBL" id="KAG5179648.1"/>
    </source>
</evidence>
<dbReference type="EMBL" id="JAFCMP010000446">
    <property type="protein sequence ID" value="KAG5179648.1"/>
    <property type="molecule type" value="Genomic_DNA"/>
</dbReference>
<dbReference type="SMART" id="SM00369">
    <property type="entry name" value="LRR_TYP"/>
    <property type="match status" value="4"/>
</dbReference>
<sequence>GALRALHTLNVSYNQLTALDASALAELPALRHLDASHNLLTRVEPVGSGGAAARLPRGLETLDLSHNRIARIGGGVAGCARLRVVRLAHNRLRSAGGLESLTALEHLDLGHNAIAGSLSVRILSFNRALRSLVLAGNPFAAGARYRPSVICTLPHLVTIDHKALPQQ</sequence>
<evidence type="ECO:0000256" key="2">
    <source>
        <dbReference type="ARBA" id="ARBA00022737"/>
    </source>
</evidence>
<dbReference type="GO" id="GO:0005737">
    <property type="term" value="C:cytoplasm"/>
    <property type="evidence" value="ECO:0007669"/>
    <property type="project" value="TreeGrafter"/>
</dbReference>
<dbReference type="InterPro" id="IPR032675">
    <property type="entry name" value="LRR_dom_sf"/>
</dbReference>
<evidence type="ECO:0000256" key="1">
    <source>
        <dbReference type="ARBA" id="ARBA00022614"/>
    </source>
</evidence>
<feature type="non-terminal residue" evidence="3">
    <location>
        <position position="1"/>
    </location>
</feature>
<keyword evidence="1" id="KW-0433">Leucine-rich repeat</keyword>
<dbReference type="InterPro" id="IPR025875">
    <property type="entry name" value="Leu-rich_rpt_4"/>
</dbReference>
<reference evidence="3" key="1">
    <citation type="submission" date="2021-02" db="EMBL/GenBank/DDBJ databases">
        <title>First Annotated Genome of the Yellow-green Alga Tribonema minus.</title>
        <authorList>
            <person name="Mahan K.M."/>
        </authorList>
    </citation>
    <scope>NUCLEOTIDE SEQUENCE</scope>
    <source>
        <strain evidence="3">UTEX B ZZ1240</strain>
    </source>
</reference>
<dbReference type="Pfam" id="PF13855">
    <property type="entry name" value="LRR_8"/>
    <property type="match status" value="1"/>
</dbReference>
<gene>
    <name evidence="3" type="ORF">JKP88DRAFT_135353</name>
</gene>
<organism evidence="3 4">
    <name type="scientific">Tribonema minus</name>
    <dbReference type="NCBI Taxonomy" id="303371"/>
    <lineage>
        <taxon>Eukaryota</taxon>
        <taxon>Sar</taxon>
        <taxon>Stramenopiles</taxon>
        <taxon>Ochrophyta</taxon>
        <taxon>PX clade</taxon>
        <taxon>Xanthophyceae</taxon>
        <taxon>Tribonematales</taxon>
        <taxon>Tribonemataceae</taxon>
        <taxon>Tribonema</taxon>
    </lineage>
</organism>
<dbReference type="PANTHER" id="PTHR15454">
    <property type="entry name" value="NISCHARIN RELATED"/>
    <property type="match status" value="1"/>
</dbReference>
<dbReference type="AlphaFoldDB" id="A0A836CC45"/>
<dbReference type="Pfam" id="PF12799">
    <property type="entry name" value="LRR_4"/>
    <property type="match status" value="1"/>
</dbReference>
<feature type="non-terminal residue" evidence="3">
    <location>
        <position position="167"/>
    </location>
</feature>
<dbReference type="InterPro" id="IPR001611">
    <property type="entry name" value="Leu-rich_rpt"/>
</dbReference>
<name>A0A836CC45_9STRA</name>